<accession>A0A3M5RTG0</accession>
<protein>
    <submittedName>
        <fullName evidence="2">Uncharacterized protein</fullName>
    </submittedName>
</protein>
<proteinExistence type="predicted"/>
<dbReference type="AlphaFoldDB" id="A0A3M5RTG0"/>
<organism evidence="2 3">
    <name type="scientific">Pseudomonas syringae pv. coriandricola</name>
    <dbReference type="NCBI Taxonomy" id="264453"/>
    <lineage>
        <taxon>Bacteria</taxon>
        <taxon>Pseudomonadati</taxon>
        <taxon>Pseudomonadota</taxon>
        <taxon>Gammaproteobacteria</taxon>
        <taxon>Pseudomonadales</taxon>
        <taxon>Pseudomonadaceae</taxon>
        <taxon>Pseudomonas</taxon>
    </lineage>
</organism>
<evidence type="ECO:0000256" key="1">
    <source>
        <dbReference type="SAM" id="MobiDB-lite"/>
    </source>
</evidence>
<gene>
    <name evidence="2" type="ORF">ALP36_102610</name>
</gene>
<feature type="region of interest" description="Disordered" evidence="1">
    <location>
        <begin position="1"/>
        <end position="23"/>
    </location>
</feature>
<sequence>MRCQMFSMSWRRRDVESNTSGDSGLKKPAAVLDDIGDAFLREKKLSIEAPMIKSLVGLLLYRAQRDKSKPISILERLLT</sequence>
<dbReference type="Proteomes" id="UP000274212">
    <property type="component" value="Unassembled WGS sequence"/>
</dbReference>
<name>A0A3M5RTG0_9PSED</name>
<comment type="caution">
    <text evidence="2">The sequence shown here is derived from an EMBL/GenBank/DDBJ whole genome shotgun (WGS) entry which is preliminary data.</text>
</comment>
<evidence type="ECO:0000313" key="3">
    <source>
        <dbReference type="Proteomes" id="UP000274212"/>
    </source>
</evidence>
<evidence type="ECO:0000313" key="2">
    <source>
        <dbReference type="EMBL" id="RMU12289.1"/>
    </source>
</evidence>
<reference evidence="2 3" key="1">
    <citation type="submission" date="2018-08" db="EMBL/GenBank/DDBJ databases">
        <title>Recombination of ecologically and evolutionarily significant loci maintains genetic cohesion in the Pseudomonas syringae species complex.</title>
        <authorList>
            <person name="Dillon M."/>
            <person name="Thakur S."/>
            <person name="Almeida R.N.D."/>
            <person name="Weir B.S."/>
            <person name="Guttman D.S."/>
        </authorList>
    </citation>
    <scope>NUCLEOTIDE SEQUENCE [LARGE SCALE GENOMIC DNA]</scope>
    <source>
        <strain evidence="2 3">ICMP 9829</strain>
    </source>
</reference>
<dbReference type="EMBL" id="RBTT01000027">
    <property type="protein sequence ID" value="RMU12289.1"/>
    <property type="molecule type" value="Genomic_DNA"/>
</dbReference>